<evidence type="ECO:0000256" key="1">
    <source>
        <dbReference type="ARBA" id="ARBA00004651"/>
    </source>
</evidence>
<dbReference type="InterPro" id="IPR035906">
    <property type="entry name" value="MetI-like_sf"/>
</dbReference>
<dbReference type="Proteomes" id="UP000000739">
    <property type="component" value="Chromosome"/>
</dbReference>
<comment type="subcellular location">
    <subcellularLocation>
        <location evidence="1 7">Cell membrane</location>
        <topology evidence="1 7">Multi-pass membrane protein</topology>
    </subcellularLocation>
</comment>
<keyword evidence="6 7" id="KW-0472">Membrane</keyword>
<feature type="transmembrane region" description="Helical" evidence="7">
    <location>
        <begin position="9"/>
        <end position="30"/>
    </location>
</feature>
<evidence type="ECO:0000313" key="9">
    <source>
        <dbReference type="EMBL" id="ACL01971.1"/>
    </source>
</evidence>
<keyword evidence="5 7" id="KW-1133">Transmembrane helix</keyword>
<dbReference type="SUPFAM" id="SSF161098">
    <property type="entry name" value="MetI-like"/>
    <property type="match status" value="1"/>
</dbReference>
<dbReference type="Pfam" id="PF19300">
    <property type="entry name" value="BPD_transp_1_N"/>
    <property type="match status" value="1"/>
</dbReference>
<gene>
    <name evidence="9" type="ordered locus">Dalk_0262</name>
</gene>
<feature type="transmembrane region" description="Helical" evidence="7">
    <location>
        <begin position="274"/>
        <end position="300"/>
    </location>
</feature>
<keyword evidence="10" id="KW-1185">Reference proteome</keyword>
<evidence type="ECO:0000256" key="4">
    <source>
        <dbReference type="ARBA" id="ARBA00022692"/>
    </source>
</evidence>
<feature type="transmembrane region" description="Helical" evidence="7">
    <location>
        <begin position="170"/>
        <end position="191"/>
    </location>
</feature>
<keyword evidence="2 7" id="KW-0813">Transport</keyword>
<reference evidence="9 10" key="1">
    <citation type="journal article" date="2012" name="Environ. Microbiol.">
        <title>The genome sequence of Desulfatibacillum alkenivorans AK-01: a blueprint for anaerobic alkane oxidation.</title>
        <authorList>
            <person name="Callaghan A.V."/>
            <person name="Morris B.E."/>
            <person name="Pereira I.A."/>
            <person name="McInerney M.J."/>
            <person name="Austin R.N."/>
            <person name="Groves J.T."/>
            <person name="Kukor J.J."/>
            <person name="Suflita J.M."/>
            <person name="Young L.Y."/>
            <person name="Zylstra G.J."/>
            <person name="Wawrik B."/>
        </authorList>
    </citation>
    <scope>NUCLEOTIDE SEQUENCE [LARGE SCALE GENOMIC DNA]</scope>
    <source>
        <strain evidence="9 10">AK-01</strain>
    </source>
</reference>
<dbReference type="InterPro" id="IPR000515">
    <property type="entry name" value="MetI-like"/>
</dbReference>
<comment type="similarity">
    <text evidence="7">Belongs to the binding-protein-dependent transport system permease family.</text>
</comment>
<keyword evidence="3" id="KW-1003">Cell membrane</keyword>
<dbReference type="eggNOG" id="COG0601">
    <property type="taxonomic scope" value="Bacteria"/>
</dbReference>
<evidence type="ECO:0000256" key="7">
    <source>
        <dbReference type="RuleBase" id="RU363032"/>
    </source>
</evidence>
<dbReference type="PANTHER" id="PTHR43163:SF6">
    <property type="entry name" value="DIPEPTIDE TRANSPORT SYSTEM PERMEASE PROTEIN DPPB-RELATED"/>
    <property type="match status" value="1"/>
</dbReference>
<dbReference type="Gene3D" id="1.10.3720.10">
    <property type="entry name" value="MetI-like"/>
    <property type="match status" value="1"/>
</dbReference>
<evidence type="ECO:0000256" key="5">
    <source>
        <dbReference type="ARBA" id="ARBA00022989"/>
    </source>
</evidence>
<dbReference type="RefSeq" id="WP_012609411.1">
    <property type="nucleotide sequence ID" value="NC_011768.1"/>
</dbReference>
<dbReference type="GO" id="GO:0005886">
    <property type="term" value="C:plasma membrane"/>
    <property type="evidence" value="ECO:0007669"/>
    <property type="project" value="UniProtKB-SubCell"/>
</dbReference>
<sequence length="307" mass="33900">MQGYIIKRVLIAALTIFAVLSVVFFVFRLGPADPVALMLPPEATPQDAQALTEKFGLDKPLAVQYVNFLKNAVHGDFGISFRFNESAAQVMFQTVPATLKLGLMALAFSILVGLSVGIISAVKPDSIIDRVGRVFALAGMSLPAFWVGVMLILFFGVTLRWLPIAGKGTYLHYIMPAFCLSLYPIALITRLSRSSMLDALKSDYVVMARIKGVPEFHVIMVHALKNASIPILTVIFSIMGTLLVGRAVVVEFIFSWPGIGKLAMESFFARDYPVVQVFVVFVTFVVVTLNLIVDILYAYIDHRIRYQ</sequence>
<evidence type="ECO:0000256" key="3">
    <source>
        <dbReference type="ARBA" id="ARBA00022475"/>
    </source>
</evidence>
<proteinExistence type="inferred from homology"/>
<evidence type="ECO:0000313" key="10">
    <source>
        <dbReference type="Proteomes" id="UP000000739"/>
    </source>
</evidence>
<dbReference type="EMBL" id="CP001322">
    <property type="protein sequence ID" value="ACL01971.1"/>
    <property type="molecule type" value="Genomic_DNA"/>
</dbReference>
<evidence type="ECO:0000259" key="8">
    <source>
        <dbReference type="PROSITE" id="PS50928"/>
    </source>
</evidence>
<feature type="transmembrane region" description="Helical" evidence="7">
    <location>
        <begin position="229"/>
        <end position="254"/>
    </location>
</feature>
<dbReference type="PANTHER" id="PTHR43163">
    <property type="entry name" value="DIPEPTIDE TRANSPORT SYSTEM PERMEASE PROTEIN DPPB-RELATED"/>
    <property type="match status" value="1"/>
</dbReference>
<dbReference type="KEGG" id="dal:Dalk_0262"/>
<feature type="domain" description="ABC transmembrane type-1" evidence="8">
    <location>
        <begin position="95"/>
        <end position="293"/>
    </location>
</feature>
<dbReference type="GO" id="GO:0071916">
    <property type="term" value="F:dipeptide transmembrane transporter activity"/>
    <property type="evidence" value="ECO:0007669"/>
    <property type="project" value="TreeGrafter"/>
</dbReference>
<accession>B8F8T9</accession>
<evidence type="ECO:0000256" key="2">
    <source>
        <dbReference type="ARBA" id="ARBA00022448"/>
    </source>
</evidence>
<evidence type="ECO:0000256" key="6">
    <source>
        <dbReference type="ARBA" id="ARBA00023136"/>
    </source>
</evidence>
<dbReference type="AlphaFoldDB" id="B8F8T9"/>
<feature type="transmembrane region" description="Helical" evidence="7">
    <location>
        <begin position="134"/>
        <end position="158"/>
    </location>
</feature>
<dbReference type="CDD" id="cd06261">
    <property type="entry name" value="TM_PBP2"/>
    <property type="match status" value="1"/>
</dbReference>
<dbReference type="HOGENOM" id="CLU_036879_0_0_7"/>
<dbReference type="Pfam" id="PF00528">
    <property type="entry name" value="BPD_transp_1"/>
    <property type="match status" value="1"/>
</dbReference>
<dbReference type="InterPro" id="IPR045621">
    <property type="entry name" value="BPD_transp_1_N"/>
</dbReference>
<protein>
    <submittedName>
        <fullName evidence="9">Binding-protein-dependent transport systems inner membrane component</fullName>
    </submittedName>
</protein>
<feature type="transmembrane region" description="Helical" evidence="7">
    <location>
        <begin position="101"/>
        <end position="122"/>
    </location>
</feature>
<name>B8F8T9_DESAL</name>
<organism evidence="9 10">
    <name type="scientific">Desulfatibacillum aliphaticivorans</name>
    <dbReference type="NCBI Taxonomy" id="218208"/>
    <lineage>
        <taxon>Bacteria</taxon>
        <taxon>Pseudomonadati</taxon>
        <taxon>Thermodesulfobacteriota</taxon>
        <taxon>Desulfobacteria</taxon>
        <taxon>Desulfobacterales</taxon>
        <taxon>Desulfatibacillaceae</taxon>
        <taxon>Desulfatibacillum</taxon>
    </lineage>
</organism>
<dbReference type="PROSITE" id="PS50928">
    <property type="entry name" value="ABC_TM1"/>
    <property type="match status" value="1"/>
</dbReference>
<keyword evidence="4 7" id="KW-0812">Transmembrane</keyword>